<dbReference type="STRING" id="1658172.A0A1B7P5X1"/>
<name>A0A1B7P5X1_9EURO</name>
<feature type="compositionally biased region" description="Low complexity" evidence="1">
    <location>
        <begin position="335"/>
        <end position="345"/>
    </location>
</feature>
<feature type="region of interest" description="Disordered" evidence="1">
    <location>
        <begin position="248"/>
        <end position="274"/>
    </location>
</feature>
<feature type="compositionally biased region" description="Low complexity" evidence="1">
    <location>
        <begin position="59"/>
        <end position="73"/>
    </location>
</feature>
<comment type="caution">
    <text evidence="2">The sequence shown here is derived from an EMBL/GenBank/DDBJ whole genome shotgun (WGS) entry which is preliminary data.</text>
</comment>
<sequence length="585" mass="63748">MTILFEFAAAHTHEFSDQTNSQPNNSFLSRSSAAIFPLGFMSSTKNQPNSRALKPVMMSQPSVTTSPLSPSRLSSEEEYGPADSSEPGLHGRTQDAPAVAIKKQQQIRTKSSFSFAHPPPSTRRKRLALRPKLLLQLHQVSQMTRPIPAIDVLSSTICCVSRKFPNICRGKDSAPANDLVLVTSDSYEHVGTEDDRSISSDDDPQDHREVVATVCHHRKDGGKAKGTVDISLQQGSRWEASRLPSGAYEFTGTTDSGEQKKGGLRRVSGSSNGADNIFDDGKRFTFSIIDPTTRRHPVLAWMTRQGIDILDQYPLFSTQTEGSSSTSPKSPTPTAPSNTPQTTNSDEPPLIETDDHLRTLIIVSGVWVAFREGWPQTPLYTDILPSSPTTVGPGTSISSSSQQQPQQQQQQEEQPQSKQSLGNIIEKLDGVDGCPQSKGFSFTGGRLRLGGPGLIRRAKTLNQKSKMPGPHRQAASRGKQKSADDFEDPPSHGVHNSLHPESLAANSEQTQTRRGSSSGGNYRQYLSAGNNNLPSPRYSSYGEDSLNDAISSVYTGQGKPEPSKGKRWRRLGTWFDSVGKKGPVR</sequence>
<feature type="compositionally biased region" description="Low complexity" evidence="1">
    <location>
        <begin position="398"/>
        <end position="420"/>
    </location>
</feature>
<evidence type="ECO:0000313" key="3">
    <source>
        <dbReference type="Proteomes" id="UP000091918"/>
    </source>
</evidence>
<proteinExistence type="predicted"/>
<feature type="region of interest" description="Disordered" evidence="1">
    <location>
        <begin position="385"/>
        <end position="544"/>
    </location>
</feature>
<feature type="region of interest" description="Disordered" evidence="1">
    <location>
        <begin position="318"/>
        <end position="351"/>
    </location>
</feature>
<feature type="compositionally biased region" description="Polar residues" evidence="1">
    <location>
        <begin position="504"/>
        <end position="521"/>
    </location>
</feature>
<feature type="compositionally biased region" description="Polar residues" evidence="1">
    <location>
        <begin position="385"/>
        <end position="397"/>
    </location>
</feature>
<dbReference type="OrthoDB" id="5404323at2759"/>
<dbReference type="AlphaFoldDB" id="A0A1B7P5X1"/>
<reference evidence="2 3" key="1">
    <citation type="submission" date="2015-07" db="EMBL/GenBank/DDBJ databases">
        <title>Emmonsia species relationships and genome sequence.</title>
        <authorList>
            <person name="Cuomo C.A."/>
            <person name="Schwartz I.S."/>
            <person name="Kenyon C."/>
            <person name="de Hoog G.S."/>
            <person name="Govender N.P."/>
            <person name="Botha A."/>
            <person name="Moreno L."/>
            <person name="de Vries M."/>
            <person name="Munoz J.F."/>
            <person name="Stielow J.B."/>
        </authorList>
    </citation>
    <scope>NUCLEOTIDE SEQUENCE [LARGE SCALE GENOMIC DNA]</scope>
    <source>
        <strain evidence="2 3">CBS 136260</strain>
    </source>
</reference>
<feature type="compositionally biased region" description="Polar residues" evidence="1">
    <location>
        <begin position="527"/>
        <end position="538"/>
    </location>
</feature>
<dbReference type="Proteomes" id="UP000091918">
    <property type="component" value="Unassembled WGS sequence"/>
</dbReference>
<accession>A0A1B7P5X1</accession>
<protein>
    <submittedName>
        <fullName evidence="2">Uncharacterized protein</fullName>
    </submittedName>
</protein>
<evidence type="ECO:0000313" key="2">
    <source>
        <dbReference type="EMBL" id="OAX84388.1"/>
    </source>
</evidence>
<feature type="region of interest" description="Disordered" evidence="1">
    <location>
        <begin position="55"/>
        <end position="124"/>
    </location>
</feature>
<keyword evidence="3" id="KW-1185">Reference proteome</keyword>
<feature type="compositionally biased region" description="Polar residues" evidence="1">
    <location>
        <begin position="103"/>
        <end position="114"/>
    </location>
</feature>
<organism evidence="2 3">
    <name type="scientific">Emergomyces africanus</name>
    <dbReference type="NCBI Taxonomy" id="1955775"/>
    <lineage>
        <taxon>Eukaryota</taxon>
        <taxon>Fungi</taxon>
        <taxon>Dikarya</taxon>
        <taxon>Ascomycota</taxon>
        <taxon>Pezizomycotina</taxon>
        <taxon>Eurotiomycetes</taxon>
        <taxon>Eurotiomycetidae</taxon>
        <taxon>Onygenales</taxon>
        <taxon>Ajellomycetaceae</taxon>
        <taxon>Emergomyces</taxon>
    </lineage>
</organism>
<evidence type="ECO:0000256" key="1">
    <source>
        <dbReference type="SAM" id="MobiDB-lite"/>
    </source>
</evidence>
<gene>
    <name evidence="2" type="ORF">ACJ72_01242</name>
</gene>
<dbReference type="EMBL" id="LGUA01000080">
    <property type="protein sequence ID" value="OAX84388.1"/>
    <property type="molecule type" value="Genomic_DNA"/>
</dbReference>